<evidence type="ECO:0000256" key="11">
    <source>
        <dbReference type="ARBA" id="ARBA00022990"/>
    </source>
</evidence>
<comment type="function">
    <text evidence="13">Ubiquitin-protein ligase that probably functions as an E3 ligase in conjunction with specific E1 and E2 ligases. May also function as an E4 ligase mediating the assembly of polyubiquitin chains on substrates ubiquitinated by another E3 ubiquitin ligase. May regulate myosin assembly in striated muscles together with STUB1 and VCP/p97 by targeting myosin chaperone UNC45B for proteasomal degradation.</text>
</comment>
<reference evidence="19 20" key="1">
    <citation type="journal article" date="2021" name="Sci. Rep.">
        <title>The genome of the diatom Chaetoceros tenuissimus carries an ancient integrated fragment of an extant virus.</title>
        <authorList>
            <person name="Hongo Y."/>
            <person name="Kimura K."/>
            <person name="Takaki Y."/>
            <person name="Yoshida Y."/>
            <person name="Baba S."/>
            <person name="Kobayashi G."/>
            <person name="Nagasaki K."/>
            <person name="Hano T."/>
            <person name="Tomaru Y."/>
        </authorList>
    </citation>
    <scope>NUCLEOTIDE SEQUENCE [LARGE SCALE GENOMIC DNA]</scope>
    <source>
        <strain evidence="19 20">NIES-3715</strain>
    </source>
</reference>
<evidence type="ECO:0000256" key="14">
    <source>
        <dbReference type="ARBA" id="ARBA00072779"/>
    </source>
</evidence>
<name>A0AAD3CFK1_9STRA</name>
<dbReference type="GO" id="GO:0000151">
    <property type="term" value="C:ubiquitin ligase complex"/>
    <property type="evidence" value="ECO:0007669"/>
    <property type="project" value="InterPro"/>
</dbReference>
<dbReference type="InterPro" id="IPR019474">
    <property type="entry name" value="Ub_conjug_fac_E4_core"/>
</dbReference>
<gene>
    <name evidence="19" type="ORF">CTEN210_01666</name>
</gene>
<evidence type="ECO:0000256" key="9">
    <source>
        <dbReference type="ARBA" id="ARBA00022679"/>
    </source>
</evidence>
<organism evidence="19 20">
    <name type="scientific">Chaetoceros tenuissimus</name>
    <dbReference type="NCBI Taxonomy" id="426638"/>
    <lineage>
        <taxon>Eukaryota</taxon>
        <taxon>Sar</taxon>
        <taxon>Stramenopiles</taxon>
        <taxon>Ochrophyta</taxon>
        <taxon>Bacillariophyta</taxon>
        <taxon>Coscinodiscophyceae</taxon>
        <taxon>Chaetocerotophycidae</taxon>
        <taxon>Chaetocerotales</taxon>
        <taxon>Chaetocerotaceae</taxon>
        <taxon>Chaetoceros</taxon>
    </lineage>
</organism>
<keyword evidence="20" id="KW-1185">Reference proteome</keyword>
<evidence type="ECO:0000256" key="16">
    <source>
        <dbReference type="ARBA" id="ARBA00083610"/>
    </source>
</evidence>
<evidence type="ECO:0000256" key="1">
    <source>
        <dbReference type="ARBA" id="ARBA00000900"/>
    </source>
</evidence>
<evidence type="ECO:0000259" key="18">
    <source>
        <dbReference type="PROSITE" id="PS51698"/>
    </source>
</evidence>
<dbReference type="PANTHER" id="PTHR13931:SF2">
    <property type="entry name" value="UBIQUITIN CONJUGATION FACTOR E4 B"/>
    <property type="match status" value="1"/>
</dbReference>
<dbReference type="GO" id="GO:0034450">
    <property type="term" value="F:ubiquitin-ubiquitin ligase activity"/>
    <property type="evidence" value="ECO:0007669"/>
    <property type="project" value="InterPro"/>
</dbReference>
<evidence type="ECO:0000256" key="12">
    <source>
        <dbReference type="ARBA" id="ARBA00023242"/>
    </source>
</evidence>
<dbReference type="SMART" id="SM00504">
    <property type="entry name" value="Ubox"/>
    <property type="match status" value="1"/>
</dbReference>
<comment type="catalytic activity">
    <reaction evidence="1">
        <text>S-ubiquitinyl-[E2 ubiquitin-conjugating enzyme]-L-cysteine + [acceptor protein]-L-lysine = [E2 ubiquitin-conjugating enzyme]-L-cysteine + N(6)-ubiquitinyl-[acceptor protein]-L-lysine.</text>
        <dbReference type="EC" id="2.3.2.27"/>
    </reaction>
</comment>
<evidence type="ECO:0000256" key="3">
    <source>
        <dbReference type="ARBA" id="ARBA00004496"/>
    </source>
</evidence>
<evidence type="ECO:0000256" key="15">
    <source>
        <dbReference type="ARBA" id="ARBA00081821"/>
    </source>
</evidence>
<evidence type="ECO:0000256" key="4">
    <source>
        <dbReference type="ARBA" id="ARBA00004906"/>
    </source>
</evidence>
<proteinExistence type="inferred from homology"/>
<dbReference type="Pfam" id="PF10408">
    <property type="entry name" value="Ufd2P_core"/>
    <property type="match status" value="1"/>
</dbReference>
<evidence type="ECO:0000256" key="13">
    <source>
        <dbReference type="ARBA" id="ARBA00056267"/>
    </source>
</evidence>
<keyword evidence="10" id="KW-0833">Ubl conjugation pathway</keyword>
<evidence type="ECO:0000256" key="7">
    <source>
        <dbReference type="ARBA" id="ARBA00022490"/>
    </source>
</evidence>
<dbReference type="SUPFAM" id="SSF57850">
    <property type="entry name" value="RING/U-box"/>
    <property type="match status" value="1"/>
</dbReference>
<feature type="domain" description="U-box" evidence="18">
    <location>
        <begin position="1025"/>
        <end position="1099"/>
    </location>
</feature>
<dbReference type="GO" id="GO:0000209">
    <property type="term" value="P:protein polyubiquitination"/>
    <property type="evidence" value="ECO:0007669"/>
    <property type="project" value="TreeGrafter"/>
</dbReference>
<accession>A0AAD3CFK1</accession>
<evidence type="ECO:0000256" key="6">
    <source>
        <dbReference type="ARBA" id="ARBA00012483"/>
    </source>
</evidence>
<dbReference type="Pfam" id="PF04564">
    <property type="entry name" value="U-box"/>
    <property type="match status" value="1"/>
</dbReference>
<dbReference type="InterPro" id="IPR013083">
    <property type="entry name" value="Znf_RING/FYVE/PHD"/>
</dbReference>
<keyword evidence="9" id="KW-0808">Transferase</keyword>
<dbReference type="Proteomes" id="UP001054902">
    <property type="component" value="Unassembled WGS sequence"/>
</dbReference>
<dbReference type="PROSITE" id="PS51698">
    <property type="entry name" value="U_BOX"/>
    <property type="match status" value="1"/>
</dbReference>
<comment type="caution">
    <text evidence="19">The sequence shown here is derived from an EMBL/GenBank/DDBJ whole genome shotgun (WGS) entry which is preliminary data.</text>
</comment>
<keyword evidence="11" id="KW-0007">Acetylation</keyword>
<evidence type="ECO:0000313" key="20">
    <source>
        <dbReference type="Proteomes" id="UP001054902"/>
    </source>
</evidence>
<protein>
    <recommendedName>
        <fullName evidence="14">Ubiquitin conjugation factor E4 B</fullName>
        <ecNumber evidence="6">2.3.2.27</ecNumber>
    </recommendedName>
    <alternativeName>
        <fullName evidence="16">RING-type E3 ubiquitin transferase E4 B</fullName>
    </alternativeName>
    <alternativeName>
        <fullName evidence="15">Ubiquitin fusion degradation protein 2</fullName>
    </alternativeName>
</protein>
<feature type="compositionally biased region" description="Basic and acidic residues" evidence="17">
    <location>
        <begin position="69"/>
        <end position="81"/>
    </location>
</feature>
<dbReference type="GO" id="GO:0005634">
    <property type="term" value="C:nucleus"/>
    <property type="evidence" value="ECO:0007669"/>
    <property type="project" value="UniProtKB-SubCell"/>
</dbReference>
<evidence type="ECO:0000256" key="10">
    <source>
        <dbReference type="ARBA" id="ARBA00022786"/>
    </source>
</evidence>
<dbReference type="EC" id="2.3.2.27" evidence="6"/>
<comment type="similarity">
    <text evidence="5">Belongs to the ubiquitin conjugation factor E4 family.</text>
</comment>
<keyword evidence="12" id="KW-0539">Nucleus</keyword>
<dbReference type="InterPro" id="IPR045132">
    <property type="entry name" value="UBE4"/>
</dbReference>
<comment type="subcellular location">
    <subcellularLocation>
        <location evidence="3">Cytoplasm</location>
    </subcellularLocation>
    <subcellularLocation>
        <location evidence="2">Nucleus</location>
    </subcellularLocation>
</comment>
<dbReference type="AlphaFoldDB" id="A0AAD3CFK1"/>
<evidence type="ECO:0000256" key="17">
    <source>
        <dbReference type="SAM" id="MobiDB-lite"/>
    </source>
</evidence>
<evidence type="ECO:0000256" key="8">
    <source>
        <dbReference type="ARBA" id="ARBA00022553"/>
    </source>
</evidence>
<dbReference type="InterPro" id="IPR003613">
    <property type="entry name" value="Ubox_domain"/>
</dbReference>
<feature type="compositionally biased region" description="Low complexity" evidence="17">
    <location>
        <begin position="54"/>
        <end position="67"/>
    </location>
</feature>
<evidence type="ECO:0000256" key="2">
    <source>
        <dbReference type="ARBA" id="ARBA00004123"/>
    </source>
</evidence>
<dbReference type="Gene3D" id="3.30.40.10">
    <property type="entry name" value="Zinc/RING finger domain, C3HC4 (zinc finger)"/>
    <property type="match status" value="1"/>
</dbReference>
<dbReference type="GO" id="GO:0006511">
    <property type="term" value="P:ubiquitin-dependent protein catabolic process"/>
    <property type="evidence" value="ECO:0007669"/>
    <property type="project" value="InterPro"/>
</dbReference>
<dbReference type="FunFam" id="3.30.40.10:FF:000060">
    <property type="entry name" value="ubiquitin conjugation factor E4 B"/>
    <property type="match status" value="1"/>
</dbReference>
<feature type="region of interest" description="Disordered" evidence="17">
    <location>
        <begin position="1"/>
        <end position="130"/>
    </location>
</feature>
<keyword evidence="7" id="KW-0963">Cytoplasm</keyword>
<evidence type="ECO:0000256" key="5">
    <source>
        <dbReference type="ARBA" id="ARBA00007434"/>
    </source>
</evidence>
<comment type="pathway">
    <text evidence="4">Protein modification; protein ubiquitination.</text>
</comment>
<dbReference type="EMBL" id="BLLK01000020">
    <property type="protein sequence ID" value="GFH45192.1"/>
    <property type="molecule type" value="Genomic_DNA"/>
</dbReference>
<feature type="compositionally biased region" description="Acidic residues" evidence="17">
    <location>
        <begin position="28"/>
        <end position="40"/>
    </location>
</feature>
<evidence type="ECO:0000313" key="19">
    <source>
        <dbReference type="EMBL" id="GFH45192.1"/>
    </source>
</evidence>
<dbReference type="CDD" id="cd16658">
    <property type="entry name" value="RING-Ubox_UBE4B"/>
    <property type="match status" value="1"/>
</dbReference>
<dbReference type="GO" id="GO:0005737">
    <property type="term" value="C:cytoplasm"/>
    <property type="evidence" value="ECO:0007669"/>
    <property type="project" value="UniProtKB-SubCell"/>
</dbReference>
<keyword evidence="8" id="KW-0597">Phosphoprotein</keyword>
<dbReference type="PANTHER" id="PTHR13931">
    <property type="entry name" value="UBIQUITINATION FACTOR E4"/>
    <property type="match status" value="1"/>
</dbReference>
<sequence>MSFFPNLSNWALSGGAGDDPNDQNNNNEENDEPMQQESEEEIRAKRLARLAAMSNRTTSNTSNNDTSESFEKKTPAKKLDDSNMDIDPPSNNSADAVQMKPVSPPTANEVPRKRKEPSKPTADPMKKLQRKKELLLKKTLKVKLANSSVADSSDLLSLDITEVTVDSISEIIASRLESTPLSCERNFFFYLSQSYKRTCEEVQNIPQNTNAAVKELQALLLEIKKQLVSYSATSIMVPDLFANSQNAGEQLANLLTASTMDPINNITMGIMGKNSSYWYMLCEELFSQDPDSFEKLIQDIAENLLKDLSKCESVLDSNNGNGALVQLASLTAMCSYKKAAVVLAKSDNFLLPPKNTAEASEKVQIPVPQPPSNATPEQVQIFRMMTMMTQGRQGRQSYLKRSGPGLEKHTLLGNFMRIGIPMDSVTSQFQNMARTSRSEVQKRTDTLRRQLKVYQDALNTFVKCLMTSGEEARTPVLKWYIDALLVNIGATALRPDKMKVSTPTTLSNITITLLKLCEPFFNDVSRIHPGFVWTEEEHGGIYSTTGDDVVSRLGDHLQPPSAAYDVKNKFIPKFFFLCARSLHLSLVASASYHQNLCRQLSHIHYTTRQRNEDLASNPQFNQLLSMQFANEVALLAPDMVSDALKFFNLSSGFLLKVDDEALSLMPEHMVDDICDYLDFVTRFASDTMGGVDLSNVFKVVVKLLSPQYASVVRNYNLRAKLGDVLYDVYLPSSGSNRSSIPTSVSCDPKMGGMPYLLSDSSAQETLAPSLLLLYGEVEHTGYYDKMGHRANIASLLQFLWESKEHRSAFKRITQNKDSFIKFANGIMNEMNSLIVTVMEKLPEMRTVQIQMGNPQEWAALSEEDRERITSRHEENENEVKRALHLCNKTFKMLGFLSTDEDIRGLFLLDELCPRLVNMLLHVLAKLVGSKGIELKVENPEVYNFKPKEMLSDLCDIFASYTDAKIFQEHCAKSGYYTTELMTTAVKTCKKINMLKEERMAIFSSLPAKIEDISKSIEDDEALTIDAPDEFLDPLMCTFMKDPVLLPTSGNVIDRSTITQHLLNDPHDPFNRKELSIDMIEPATELKERMSAWLAQKRAERDTSMQE</sequence>
<dbReference type="GO" id="GO:0036503">
    <property type="term" value="P:ERAD pathway"/>
    <property type="evidence" value="ECO:0007669"/>
    <property type="project" value="InterPro"/>
</dbReference>
<feature type="compositionally biased region" description="Polar residues" evidence="17">
    <location>
        <begin position="1"/>
        <end position="11"/>
    </location>
</feature>